<dbReference type="InterPro" id="IPR001818">
    <property type="entry name" value="Pept_M10_metallopeptidase"/>
</dbReference>
<feature type="compositionally biased region" description="Low complexity" evidence="5">
    <location>
        <begin position="431"/>
        <end position="442"/>
    </location>
</feature>
<protein>
    <submittedName>
        <fullName evidence="7">Matrixin</fullName>
    </submittedName>
</protein>
<feature type="compositionally biased region" description="Low complexity" evidence="5">
    <location>
        <begin position="452"/>
        <end position="465"/>
    </location>
</feature>
<keyword evidence="2" id="KW-0479">Metal-binding</keyword>
<keyword evidence="3" id="KW-0378">Hydrolase</keyword>
<keyword evidence="1" id="KW-0645">Protease</keyword>
<dbReference type="GO" id="GO:0006508">
    <property type="term" value="P:proteolysis"/>
    <property type="evidence" value="ECO:0007669"/>
    <property type="project" value="UniProtKB-KW"/>
</dbReference>
<dbReference type="InterPro" id="IPR024079">
    <property type="entry name" value="MetalloPept_cat_dom_sf"/>
</dbReference>
<evidence type="ECO:0000313" key="7">
    <source>
        <dbReference type="EMBL" id="QEH37669.1"/>
    </source>
</evidence>
<name>A0A5B9WBS9_9BACT</name>
<evidence type="ECO:0000256" key="3">
    <source>
        <dbReference type="ARBA" id="ARBA00022801"/>
    </source>
</evidence>
<dbReference type="PANTHER" id="PTHR10201">
    <property type="entry name" value="MATRIX METALLOPROTEINASE"/>
    <property type="match status" value="1"/>
</dbReference>
<dbReference type="GO" id="GO:0031012">
    <property type="term" value="C:extracellular matrix"/>
    <property type="evidence" value="ECO:0007669"/>
    <property type="project" value="InterPro"/>
</dbReference>
<feature type="compositionally biased region" description="Polar residues" evidence="5">
    <location>
        <begin position="361"/>
        <end position="373"/>
    </location>
</feature>
<dbReference type="KEGG" id="agv:OJF2_62600"/>
<organism evidence="7 8">
    <name type="scientific">Aquisphaera giovannonii</name>
    <dbReference type="NCBI Taxonomy" id="406548"/>
    <lineage>
        <taxon>Bacteria</taxon>
        <taxon>Pseudomonadati</taxon>
        <taxon>Planctomycetota</taxon>
        <taxon>Planctomycetia</taxon>
        <taxon>Isosphaerales</taxon>
        <taxon>Isosphaeraceae</taxon>
        <taxon>Aquisphaera</taxon>
    </lineage>
</organism>
<keyword evidence="8" id="KW-1185">Reference proteome</keyword>
<proteinExistence type="predicted"/>
<dbReference type="RefSeq" id="WP_148597196.1">
    <property type="nucleotide sequence ID" value="NZ_CP042997.1"/>
</dbReference>
<reference evidence="7 8" key="1">
    <citation type="submission" date="2019-08" db="EMBL/GenBank/DDBJ databases">
        <title>Deep-cultivation of Planctomycetes and their phenomic and genomic characterization uncovers novel biology.</title>
        <authorList>
            <person name="Wiegand S."/>
            <person name="Jogler M."/>
            <person name="Boedeker C."/>
            <person name="Pinto D."/>
            <person name="Vollmers J."/>
            <person name="Rivas-Marin E."/>
            <person name="Kohn T."/>
            <person name="Peeters S.H."/>
            <person name="Heuer A."/>
            <person name="Rast P."/>
            <person name="Oberbeckmann S."/>
            <person name="Bunk B."/>
            <person name="Jeske O."/>
            <person name="Meyerdierks A."/>
            <person name="Storesund J.E."/>
            <person name="Kallscheuer N."/>
            <person name="Luecker S."/>
            <person name="Lage O.M."/>
            <person name="Pohl T."/>
            <person name="Merkel B.J."/>
            <person name="Hornburger P."/>
            <person name="Mueller R.-W."/>
            <person name="Bruemmer F."/>
            <person name="Labrenz M."/>
            <person name="Spormann A.M."/>
            <person name="Op den Camp H."/>
            <person name="Overmann J."/>
            <person name="Amann R."/>
            <person name="Jetten M.S.M."/>
            <person name="Mascher T."/>
            <person name="Medema M.H."/>
            <person name="Devos D.P."/>
            <person name="Kaster A.-K."/>
            <person name="Ovreas L."/>
            <person name="Rohde M."/>
            <person name="Galperin M.Y."/>
            <person name="Jogler C."/>
        </authorList>
    </citation>
    <scope>NUCLEOTIDE SEQUENCE [LARGE SCALE GENOMIC DNA]</scope>
    <source>
        <strain evidence="7 8">OJF2</strain>
    </source>
</reference>
<feature type="compositionally biased region" description="Low complexity" evidence="5">
    <location>
        <begin position="392"/>
        <end position="401"/>
    </location>
</feature>
<dbReference type="SUPFAM" id="SSF55486">
    <property type="entry name" value="Metalloproteases ('zincins'), catalytic domain"/>
    <property type="match status" value="1"/>
</dbReference>
<dbReference type="GO" id="GO:0008270">
    <property type="term" value="F:zinc ion binding"/>
    <property type="evidence" value="ECO:0007669"/>
    <property type="project" value="InterPro"/>
</dbReference>
<dbReference type="PRINTS" id="PR00138">
    <property type="entry name" value="MATRIXIN"/>
</dbReference>
<evidence type="ECO:0000259" key="6">
    <source>
        <dbReference type="SMART" id="SM00235"/>
    </source>
</evidence>
<dbReference type="GO" id="GO:0004222">
    <property type="term" value="F:metalloendopeptidase activity"/>
    <property type="evidence" value="ECO:0007669"/>
    <property type="project" value="InterPro"/>
</dbReference>
<dbReference type="Pfam" id="PF00413">
    <property type="entry name" value="Peptidase_M10"/>
    <property type="match status" value="1"/>
</dbReference>
<evidence type="ECO:0000256" key="1">
    <source>
        <dbReference type="ARBA" id="ARBA00022670"/>
    </source>
</evidence>
<dbReference type="InterPro" id="IPR021190">
    <property type="entry name" value="Pept_M10A"/>
</dbReference>
<dbReference type="EMBL" id="CP042997">
    <property type="protein sequence ID" value="QEH37669.1"/>
    <property type="molecule type" value="Genomic_DNA"/>
</dbReference>
<dbReference type="SMART" id="SM00235">
    <property type="entry name" value="ZnMc"/>
    <property type="match status" value="1"/>
</dbReference>
<dbReference type="InterPro" id="IPR006026">
    <property type="entry name" value="Peptidase_Metallo"/>
</dbReference>
<feature type="region of interest" description="Disordered" evidence="5">
    <location>
        <begin position="420"/>
        <end position="487"/>
    </location>
</feature>
<gene>
    <name evidence="7" type="ORF">OJF2_62600</name>
</gene>
<sequence length="564" mass="59120">MMRDRRRGRLSRREPGFRAVRPLLEGLEDRFLLYATTSTQWAKPKLITYSFVPDGTSIGGVPSNLQATLNARFATADWKAQFAKAATVWQKVANVNFSLVPDNGAPLGTSGNQQSDPRFGDIRIGGYAMAGNILAFAYLAPPANGGTNAGDMFFNTTQLWQINGTTVDLETVAIHEFGHALGMGHTTDSAAAMYPTYVTTKQAVDADDTNGIRTIYNSRQNDFFDANGANDSSRSADDISSYLYSNGQLTLSALDSTTPIMIGVNDVDWYKVTAPASTTGTMVVRMQSTNLSLLAPTLSVYNGAGTTMLGQKVSYNMGDTVAVTINGVVPGQVFDIRAQGSTTGDAGFGAYGLQVNFGSLQQPPVTSPNTTMAETADRGGGTMNESTDPADDSAPPQDDASVIPGIPTFWVYNDDDATVSEDAGVVGPNDTGGDSSDTAAGSSDGGGGTTGDGSSTDGTTISVGDLTGQGDALMIDPSAGVPRRPRAADAAAPWAPLWWSARPARPAAMPVQAPAEGLSLITTIDFLNQTNDLNLPFMTLTRPKKQASDTRPAQIVDLAIATGA</sequence>
<dbReference type="AlphaFoldDB" id="A0A5B9WBS9"/>
<dbReference type="Gene3D" id="2.60.120.380">
    <property type="match status" value="1"/>
</dbReference>
<evidence type="ECO:0000256" key="4">
    <source>
        <dbReference type="ARBA" id="ARBA00022833"/>
    </source>
</evidence>
<accession>A0A5B9WBS9</accession>
<dbReference type="Gene3D" id="3.40.390.10">
    <property type="entry name" value="Collagenase (Catalytic Domain)"/>
    <property type="match status" value="1"/>
</dbReference>
<evidence type="ECO:0000313" key="8">
    <source>
        <dbReference type="Proteomes" id="UP000324233"/>
    </source>
</evidence>
<evidence type="ECO:0000256" key="5">
    <source>
        <dbReference type="SAM" id="MobiDB-lite"/>
    </source>
</evidence>
<feature type="domain" description="Peptidase metallopeptidase" evidence="6">
    <location>
        <begin position="37"/>
        <end position="218"/>
    </location>
</feature>
<evidence type="ECO:0000256" key="2">
    <source>
        <dbReference type="ARBA" id="ARBA00022723"/>
    </source>
</evidence>
<dbReference type="OrthoDB" id="289794at2"/>
<feature type="region of interest" description="Disordered" evidence="5">
    <location>
        <begin position="361"/>
        <end position="404"/>
    </location>
</feature>
<dbReference type="Proteomes" id="UP000324233">
    <property type="component" value="Chromosome"/>
</dbReference>
<keyword evidence="4" id="KW-0862">Zinc</keyword>